<dbReference type="RefSeq" id="WP_389358768.1">
    <property type="nucleotide sequence ID" value="NZ_JBIACK010000001.1"/>
</dbReference>
<evidence type="ECO:0008006" key="4">
    <source>
        <dbReference type="Google" id="ProtNLM"/>
    </source>
</evidence>
<name>A0ABW6K772_9BACI</name>
<accession>A0ABW6K772</accession>
<comment type="caution">
    <text evidence="2">The sequence shown here is derived from an EMBL/GenBank/DDBJ whole genome shotgun (WGS) entry which is preliminary data.</text>
</comment>
<keyword evidence="1" id="KW-0812">Transmembrane</keyword>
<gene>
    <name evidence="2" type="ORF">ACFYKX_05355</name>
</gene>
<sequence>MRVILELLRILLIFVLGGALLGSLIKMFYSVLNINMETHGMLAMIGVYIFLFILYRNKWQFAGWYKGKGREKLPKRVTQILSLCVALFILSPILLSILK</sequence>
<evidence type="ECO:0000313" key="3">
    <source>
        <dbReference type="Proteomes" id="UP001601059"/>
    </source>
</evidence>
<dbReference type="EMBL" id="JBIACK010000001">
    <property type="protein sequence ID" value="MFE8700049.1"/>
    <property type="molecule type" value="Genomic_DNA"/>
</dbReference>
<protein>
    <recommendedName>
        <fullName evidence="4">DUF3899 domain-containing protein</fullName>
    </recommendedName>
</protein>
<proteinExistence type="predicted"/>
<feature type="transmembrane region" description="Helical" evidence="1">
    <location>
        <begin position="7"/>
        <end position="32"/>
    </location>
</feature>
<keyword evidence="1" id="KW-0472">Membrane</keyword>
<organism evidence="2 3">
    <name type="scientific">Cytobacillus spartinae</name>
    <dbReference type="NCBI Taxonomy" id="3299023"/>
    <lineage>
        <taxon>Bacteria</taxon>
        <taxon>Bacillati</taxon>
        <taxon>Bacillota</taxon>
        <taxon>Bacilli</taxon>
        <taxon>Bacillales</taxon>
        <taxon>Bacillaceae</taxon>
        <taxon>Cytobacillus</taxon>
    </lineage>
</organism>
<keyword evidence="3" id="KW-1185">Reference proteome</keyword>
<dbReference type="Proteomes" id="UP001601059">
    <property type="component" value="Unassembled WGS sequence"/>
</dbReference>
<keyword evidence="1" id="KW-1133">Transmembrane helix</keyword>
<evidence type="ECO:0000256" key="1">
    <source>
        <dbReference type="SAM" id="Phobius"/>
    </source>
</evidence>
<evidence type="ECO:0000313" key="2">
    <source>
        <dbReference type="EMBL" id="MFE8700049.1"/>
    </source>
</evidence>
<reference evidence="2 3" key="1">
    <citation type="submission" date="2024-08" db="EMBL/GenBank/DDBJ databases">
        <title>Two novel Cytobacillus novel species.</title>
        <authorList>
            <person name="Liu G."/>
        </authorList>
    </citation>
    <scope>NUCLEOTIDE SEQUENCE [LARGE SCALE GENOMIC DNA]</scope>
    <source>
        <strain evidence="2 3">FJAT-54145</strain>
    </source>
</reference>
<feature type="transmembrane region" description="Helical" evidence="1">
    <location>
        <begin position="38"/>
        <end position="56"/>
    </location>
</feature>
<feature type="transmembrane region" description="Helical" evidence="1">
    <location>
        <begin position="77"/>
        <end position="98"/>
    </location>
</feature>